<evidence type="ECO:0000256" key="1">
    <source>
        <dbReference type="SAM" id="MobiDB-lite"/>
    </source>
</evidence>
<evidence type="ECO:0000313" key="3">
    <source>
        <dbReference type="Proteomes" id="UP001165121"/>
    </source>
</evidence>
<dbReference type="OrthoDB" id="608866at2759"/>
<accession>A0A9W6XG90</accession>
<reference evidence="2" key="1">
    <citation type="submission" date="2023-04" db="EMBL/GenBank/DDBJ databases">
        <title>Phytophthora fragariaefolia NBRC 109709.</title>
        <authorList>
            <person name="Ichikawa N."/>
            <person name="Sato H."/>
            <person name="Tonouchi N."/>
        </authorList>
    </citation>
    <scope>NUCLEOTIDE SEQUENCE</scope>
    <source>
        <strain evidence="2">NBRC 109709</strain>
    </source>
</reference>
<dbReference type="EMBL" id="BSXT01001073">
    <property type="protein sequence ID" value="GMF38087.1"/>
    <property type="molecule type" value="Genomic_DNA"/>
</dbReference>
<proteinExistence type="predicted"/>
<organism evidence="2 3">
    <name type="scientific">Phytophthora fragariaefolia</name>
    <dbReference type="NCBI Taxonomy" id="1490495"/>
    <lineage>
        <taxon>Eukaryota</taxon>
        <taxon>Sar</taxon>
        <taxon>Stramenopiles</taxon>
        <taxon>Oomycota</taxon>
        <taxon>Peronosporomycetes</taxon>
        <taxon>Peronosporales</taxon>
        <taxon>Peronosporaceae</taxon>
        <taxon>Phytophthora</taxon>
    </lineage>
</organism>
<dbReference type="Proteomes" id="UP001165121">
    <property type="component" value="Unassembled WGS sequence"/>
</dbReference>
<sequence>MPTPSSRRSSVSSVTSSGRRRKDQSLLDVAASLGQRTPERSQPSDEAASVRSRQLDFGSGDDDDAGKAKDQEDASGAAEETKEARDDDADGKIVEVEMPVQPLAVDREDEGEPRLAEDAAELLPRG</sequence>
<dbReference type="AlphaFoldDB" id="A0A9W6XG90"/>
<feature type="compositionally biased region" description="Basic and acidic residues" evidence="1">
    <location>
        <begin position="79"/>
        <end position="95"/>
    </location>
</feature>
<keyword evidence="3" id="KW-1185">Reference proteome</keyword>
<name>A0A9W6XG90_9STRA</name>
<feature type="compositionally biased region" description="Low complexity" evidence="1">
    <location>
        <begin position="1"/>
        <end position="17"/>
    </location>
</feature>
<protein>
    <submittedName>
        <fullName evidence="2">Unnamed protein product</fullName>
    </submittedName>
</protein>
<evidence type="ECO:0000313" key="2">
    <source>
        <dbReference type="EMBL" id="GMF38087.1"/>
    </source>
</evidence>
<comment type="caution">
    <text evidence="2">The sequence shown here is derived from an EMBL/GenBank/DDBJ whole genome shotgun (WGS) entry which is preliminary data.</text>
</comment>
<gene>
    <name evidence="2" type="ORF">Pfra01_001085300</name>
</gene>
<feature type="region of interest" description="Disordered" evidence="1">
    <location>
        <begin position="1"/>
        <end position="126"/>
    </location>
</feature>